<reference evidence="2 3" key="1">
    <citation type="submission" date="2014-07" db="EMBL/GenBank/DDBJ databases">
        <authorList>
            <person name="Wibberg Daniel"/>
        </authorList>
    </citation>
    <scope>NUCLEOTIDE SEQUENCE [LARGE SCALE GENOMIC DNA]</scope>
</reference>
<feature type="transmembrane region" description="Helical" evidence="1">
    <location>
        <begin position="30"/>
        <end position="53"/>
    </location>
</feature>
<dbReference type="AlphaFoldDB" id="A0A090IZ80"/>
<feature type="transmembrane region" description="Helical" evidence="1">
    <location>
        <begin position="139"/>
        <end position="155"/>
    </location>
</feature>
<feature type="transmembrane region" description="Helical" evidence="1">
    <location>
        <begin position="321"/>
        <end position="343"/>
    </location>
</feature>
<keyword evidence="1" id="KW-1133">Transmembrane helix</keyword>
<name>A0A090IZ80_9BACI</name>
<keyword evidence="1" id="KW-0472">Membrane</keyword>
<feature type="transmembrane region" description="Helical" evidence="1">
    <location>
        <begin position="108"/>
        <end position="127"/>
    </location>
</feature>
<feature type="transmembrane region" description="Helical" evidence="1">
    <location>
        <begin position="74"/>
        <end position="96"/>
    </location>
</feature>
<accession>A0A090IZ80</accession>
<keyword evidence="1" id="KW-0812">Transmembrane</keyword>
<dbReference type="Proteomes" id="UP000040576">
    <property type="component" value="Unassembled WGS sequence"/>
</dbReference>
<feature type="transmembrane region" description="Helical" evidence="1">
    <location>
        <begin position="185"/>
        <end position="203"/>
    </location>
</feature>
<gene>
    <name evidence="2" type="ORF">BT1A1_3280</name>
</gene>
<dbReference type="NCBIfam" id="TIGR04370">
    <property type="entry name" value="glyco_rpt_poly"/>
    <property type="match status" value="1"/>
</dbReference>
<feature type="transmembrane region" description="Helical" evidence="1">
    <location>
        <begin position="350"/>
        <end position="366"/>
    </location>
</feature>
<keyword evidence="3" id="KW-1185">Reference proteome</keyword>
<dbReference type="EMBL" id="CCRF01000099">
    <property type="protein sequence ID" value="CEE03062.1"/>
    <property type="molecule type" value="Genomic_DNA"/>
</dbReference>
<feature type="transmembrane region" description="Helical" evidence="1">
    <location>
        <begin position="5"/>
        <end position="24"/>
    </location>
</feature>
<dbReference type="RefSeq" id="WP_034773142.1">
    <property type="nucleotide sequence ID" value="NZ_CCRF01000099.1"/>
</dbReference>
<evidence type="ECO:0000313" key="2">
    <source>
        <dbReference type="EMBL" id="CEE03062.1"/>
    </source>
</evidence>
<evidence type="ECO:0000313" key="3">
    <source>
        <dbReference type="Proteomes" id="UP000040576"/>
    </source>
</evidence>
<sequence>MINPYYIHVISFVLVLFAYLFRWSDLYPELSLSLIIFLLCTIIIALIIGTAFVKDKVIVFENLSYKNNMQLITILILAGYGLEFLYAGNFPLLSIFGGPAVPYHEFGIPTFHVLLVTFNSFYAVYLFQLCLTEKLAQRKKVIILFILTLIPSVLIMNRGMLVMIMMSCVFIYLIKFQYKITFKKIAGLAVFLLFALYLFGVLGNMRLNSMYQTNTSLNDNELFLDIGGATEEFRQSFIPKEFFWTYIYLTSPLANLQKTINEFEFTEDVNIDSSFDFTVTQLFPDFISKRIVAIFNITSPNPIQITPELNVSTAFAQAYTILGWVGMSFFILFLFVLAFFYILSLKKIKSPYFIVGVAIMNSIFLFNLFSNMFAFTGLSFQLIYPLLFSLFTTKIKVNEQAG</sequence>
<organism evidence="2 3">
    <name type="scientific">Caldibacillus thermoamylovorans</name>
    <dbReference type="NCBI Taxonomy" id="35841"/>
    <lineage>
        <taxon>Bacteria</taxon>
        <taxon>Bacillati</taxon>
        <taxon>Bacillota</taxon>
        <taxon>Bacilli</taxon>
        <taxon>Bacillales</taxon>
        <taxon>Bacillaceae</taxon>
        <taxon>Caldibacillus</taxon>
    </lineage>
</organism>
<proteinExistence type="predicted"/>
<protein>
    <submittedName>
        <fullName evidence="2">Putative membrane protein</fullName>
    </submittedName>
</protein>
<evidence type="ECO:0000256" key="1">
    <source>
        <dbReference type="SAM" id="Phobius"/>
    </source>
</evidence>